<dbReference type="Gene3D" id="1.25.40.10">
    <property type="entry name" value="Tetratricopeptide repeat domain"/>
    <property type="match status" value="1"/>
</dbReference>
<accession>A0A0J0XCI3</accession>
<reference evidence="2 3" key="1">
    <citation type="submission" date="2015-03" db="EMBL/GenBank/DDBJ databases">
        <title>Genomics and transcriptomics of the oil-accumulating basidiomycete yeast T. oleaginosus allow insights into substrate utilization and the diverse evolutionary trajectories of mating systems in fungi.</title>
        <authorList>
            <consortium name="DOE Joint Genome Institute"/>
            <person name="Kourist R."/>
            <person name="Kracht O."/>
            <person name="Bracharz F."/>
            <person name="Lipzen A."/>
            <person name="Nolan M."/>
            <person name="Ohm R."/>
            <person name="Grigoriev I."/>
            <person name="Sun S."/>
            <person name="Heitman J."/>
            <person name="Bruck T."/>
            <person name="Nowrousian M."/>
        </authorList>
    </citation>
    <scope>NUCLEOTIDE SEQUENCE [LARGE SCALE GENOMIC DNA]</scope>
    <source>
        <strain evidence="2 3">IBC0246</strain>
    </source>
</reference>
<proteinExistence type="predicted"/>
<dbReference type="AlphaFoldDB" id="A0A0J0XCI3"/>
<feature type="compositionally biased region" description="Low complexity" evidence="1">
    <location>
        <begin position="86"/>
        <end position="100"/>
    </location>
</feature>
<dbReference type="Proteomes" id="UP000053611">
    <property type="component" value="Unassembled WGS sequence"/>
</dbReference>
<protein>
    <submittedName>
        <fullName evidence="2">Uncharacterized protein</fullName>
    </submittedName>
</protein>
<keyword evidence="3" id="KW-1185">Reference proteome</keyword>
<evidence type="ECO:0000313" key="3">
    <source>
        <dbReference type="Proteomes" id="UP000053611"/>
    </source>
</evidence>
<organism evidence="2 3">
    <name type="scientific">Cutaneotrichosporon oleaginosum</name>
    <dbReference type="NCBI Taxonomy" id="879819"/>
    <lineage>
        <taxon>Eukaryota</taxon>
        <taxon>Fungi</taxon>
        <taxon>Dikarya</taxon>
        <taxon>Basidiomycota</taxon>
        <taxon>Agaricomycotina</taxon>
        <taxon>Tremellomycetes</taxon>
        <taxon>Trichosporonales</taxon>
        <taxon>Trichosporonaceae</taxon>
        <taxon>Cutaneotrichosporon</taxon>
    </lineage>
</organism>
<dbReference type="GeneID" id="28985136"/>
<sequence length="799" mass="86278">MRTFGAARSVLAPRPQCWLPCFPVCRQASTSAASNVAFIHSEPQLSTLLRPQDTSRAQISCEPVRERRSRSRGSHAPRNPDPPPIAASISASSSSSTPAPRRIKSLDAALDSLPPAVVARPPHTGRNGLAYLLRLPATTSSLGRLLPAVTCSIEPSVTAYDRRLRALGWYAQAAQRAHALTFIRPVVDEGLRVLTAISDLERRRSDIVDRTISRYHRFLRALAGGSNASALPNALQEELGRVVGVLTSSLESMTPPANLAVRPASFNALLSPRFLVPATLAPVLAHVNNTRIALSSSQWLAVATVSLASGRQQDALNALAQSAGGGSSASHRLMAAEGAASLAEAVELLQPIVASMPVDTDSNIDGARPQAAAAADAVQEGMDLDTSRRAWSILLSRAANNDGVSAKQLSALAAQIPDAMIVGHTITPVMHGLVRRGDLVAARRIWRDLQNSYQAATDSGMRAALIDAAALSVGAEVQFARPDGLVHALKAVDFYAWRPQQGHKVESPRPAGGRAVRLDTQSLNLLISLASRDGKPGVAFRLWEAARDRWGVIHDDITLTNLIECARTCVESGFDPGMDTLRGRLRALASALHSAPTYQKKEVDWRVVPLKALLDPPRYSWHEEYGGQQPWARARALFRAVVLGNWPGLEQVPSPLGARTFLGIADLIAPRAFPAPSTYPAPASGAVYAHVIPSAKTWEAYMSLLRQYGAEFGDAAAAEDEVARALGWMRALGIRPTWRTALEALMHVGEQEGARRRVRINNRTVLARDEEILRAWLAEWIPAVPSESDVADYRRQIFR</sequence>
<gene>
    <name evidence="2" type="ORF">CC85DRAFT_289187</name>
</gene>
<evidence type="ECO:0000313" key="2">
    <source>
        <dbReference type="EMBL" id="KLT38780.1"/>
    </source>
</evidence>
<name>A0A0J0XCI3_9TREE</name>
<dbReference type="RefSeq" id="XP_018275271.1">
    <property type="nucleotide sequence ID" value="XM_018424533.1"/>
</dbReference>
<dbReference type="EMBL" id="KQ087283">
    <property type="protein sequence ID" value="KLT38780.1"/>
    <property type="molecule type" value="Genomic_DNA"/>
</dbReference>
<evidence type="ECO:0000256" key="1">
    <source>
        <dbReference type="SAM" id="MobiDB-lite"/>
    </source>
</evidence>
<dbReference type="OrthoDB" id="185373at2759"/>
<feature type="compositionally biased region" description="Polar residues" evidence="1">
    <location>
        <begin position="49"/>
        <end position="58"/>
    </location>
</feature>
<feature type="region of interest" description="Disordered" evidence="1">
    <location>
        <begin position="49"/>
        <end position="101"/>
    </location>
</feature>
<dbReference type="InterPro" id="IPR011990">
    <property type="entry name" value="TPR-like_helical_dom_sf"/>
</dbReference>